<dbReference type="PROSITE" id="PS50005">
    <property type="entry name" value="TPR"/>
    <property type="match status" value="1"/>
</dbReference>
<dbReference type="Proteomes" id="UP000186309">
    <property type="component" value="Chromosome"/>
</dbReference>
<keyword evidence="2 3" id="KW-0802">TPR repeat</keyword>
<proteinExistence type="predicted"/>
<keyword evidence="5" id="KW-0378">Hydrolase</keyword>
<evidence type="ECO:0000313" key="6">
    <source>
        <dbReference type="Proteomes" id="UP000186309"/>
    </source>
</evidence>
<dbReference type="PANTHER" id="PTHR45586">
    <property type="entry name" value="TPR REPEAT-CONTAINING PROTEIN PA4667"/>
    <property type="match status" value="1"/>
</dbReference>
<keyword evidence="4" id="KW-1133">Transmembrane helix</keyword>
<dbReference type="OrthoDB" id="262609at2"/>
<accession>A0A1U7CRA6</accession>
<dbReference type="InterPro" id="IPR051012">
    <property type="entry name" value="CellSynth/LPSAsmb/PSIAsmb"/>
</dbReference>
<evidence type="ECO:0000256" key="1">
    <source>
        <dbReference type="ARBA" id="ARBA00022737"/>
    </source>
</evidence>
<evidence type="ECO:0000256" key="2">
    <source>
        <dbReference type="ARBA" id="ARBA00022803"/>
    </source>
</evidence>
<feature type="transmembrane region" description="Helical" evidence="4">
    <location>
        <begin position="21"/>
        <end position="42"/>
    </location>
</feature>
<dbReference type="SMART" id="SM00028">
    <property type="entry name" value="TPR"/>
    <property type="match status" value="3"/>
</dbReference>
<keyword evidence="4" id="KW-0472">Membrane</keyword>
<keyword evidence="5" id="KW-0645">Protease</keyword>
<organism evidence="5 6">
    <name type="scientific">Paludisphaera borealis</name>
    <dbReference type="NCBI Taxonomy" id="1387353"/>
    <lineage>
        <taxon>Bacteria</taxon>
        <taxon>Pseudomonadati</taxon>
        <taxon>Planctomycetota</taxon>
        <taxon>Planctomycetia</taxon>
        <taxon>Isosphaerales</taxon>
        <taxon>Isosphaeraceae</taxon>
        <taxon>Paludisphaera</taxon>
    </lineage>
</organism>
<evidence type="ECO:0000256" key="3">
    <source>
        <dbReference type="PROSITE-ProRule" id="PRU00339"/>
    </source>
</evidence>
<dbReference type="RefSeq" id="WP_076346854.1">
    <property type="nucleotide sequence ID" value="NZ_CP019082.1"/>
</dbReference>
<evidence type="ECO:0000256" key="4">
    <source>
        <dbReference type="SAM" id="Phobius"/>
    </source>
</evidence>
<feature type="repeat" description="TPR" evidence="3">
    <location>
        <begin position="257"/>
        <end position="290"/>
    </location>
</feature>
<dbReference type="GO" id="GO:0006508">
    <property type="term" value="P:proteolysis"/>
    <property type="evidence" value="ECO:0007669"/>
    <property type="project" value="UniProtKB-KW"/>
</dbReference>
<gene>
    <name evidence="5" type="primary">bepA_13</name>
    <name evidence="5" type="ORF">BSF38_02990</name>
</gene>
<dbReference type="STRING" id="1387353.BSF38_02990"/>
<dbReference type="InterPro" id="IPR011990">
    <property type="entry name" value="TPR-like_helical_dom_sf"/>
</dbReference>
<protein>
    <submittedName>
        <fullName evidence="5">Beta-barrel assembly-enhancing protease</fullName>
        <ecNumber evidence="5">3.4.-.-</ecNumber>
    </submittedName>
</protein>
<dbReference type="Gene3D" id="1.25.40.10">
    <property type="entry name" value="Tetratricopeptide repeat domain"/>
    <property type="match status" value="2"/>
</dbReference>
<reference evidence="6" key="1">
    <citation type="submission" date="2016-12" db="EMBL/GenBank/DDBJ databases">
        <title>Comparative genomics of four Isosphaeraceae planctomycetes: a common pool of plasmids and glycoside hydrolase genes.</title>
        <authorList>
            <person name="Ivanova A."/>
        </authorList>
    </citation>
    <scope>NUCLEOTIDE SEQUENCE [LARGE SCALE GENOMIC DNA]</scope>
    <source>
        <strain evidence="6">PX4</strain>
    </source>
</reference>
<keyword evidence="4" id="KW-0812">Transmembrane</keyword>
<dbReference type="EC" id="3.4.-.-" evidence="5"/>
<dbReference type="AlphaFoldDB" id="A0A1U7CRA6"/>
<name>A0A1U7CRA6_9BACT</name>
<keyword evidence="6" id="KW-1185">Reference proteome</keyword>
<dbReference type="Pfam" id="PF13432">
    <property type="entry name" value="TPR_16"/>
    <property type="match status" value="1"/>
</dbReference>
<dbReference type="SUPFAM" id="SSF48452">
    <property type="entry name" value="TPR-like"/>
    <property type="match status" value="2"/>
</dbReference>
<dbReference type="InterPro" id="IPR019734">
    <property type="entry name" value="TPR_rpt"/>
</dbReference>
<dbReference type="EMBL" id="CP019082">
    <property type="protein sequence ID" value="APW61475.1"/>
    <property type="molecule type" value="Genomic_DNA"/>
</dbReference>
<dbReference type="GO" id="GO:0008233">
    <property type="term" value="F:peptidase activity"/>
    <property type="evidence" value="ECO:0007669"/>
    <property type="project" value="UniProtKB-KW"/>
</dbReference>
<evidence type="ECO:0000313" key="5">
    <source>
        <dbReference type="EMBL" id="APW61475.1"/>
    </source>
</evidence>
<dbReference type="KEGG" id="pbor:BSF38_02990"/>
<sequence>MGNDRSAIPAASRKRARRLGWRAVLAGAFVLVALGGLGFKLWEARAIHAAARDAKRLIEAGAFQEAGASLDRWLAARPDDAEARFFAARRAIGLQRFDDGLRGLQSARKLGYPAAAVDREQGLVLARAGRLADAEPILQKLFRQAGATGQRDAEVDEALARCYIETFQLRAAEAVVKQWIVDAPDDARAYYWKADIDRRKTDTTQDVLIAGYEQVVRLDPRHEKGRLALAELYLQTHRYDDAASQYEVVRASRPDDVEALLGLGRVAVERGEDDEAARCFDRAADVAPNDFRPLSERGKLEMKRGRFRPALGFFDRAVALDADEPEVHYQRSLVLTWLGRADEAKKETEETTRLQKQKAEIDAILDDLRKSPKDASIQYAAARWLIEHGHPEEGLRWAEKNVREHPTHAKTHHLLADYYQRRGDAGLANFHKLQAGER</sequence>
<dbReference type="PANTHER" id="PTHR45586:SF1">
    <property type="entry name" value="LIPOPOLYSACCHARIDE ASSEMBLY PROTEIN B"/>
    <property type="match status" value="1"/>
</dbReference>
<dbReference type="Pfam" id="PF14559">
    <property type="entry name" value="TPR_19"/>
    <property type="match status" value="1"/>
</dbReference>
<keyword evidence="1" id="KW-0677">Repeat</keyword>